<evidence type="ECO:0000256" key="1">
    <source>
        <dbReference type="SAM" id="MobiDB-lite"/>
    </source>
</evidence>
<gene>
    <name evidence="2" type="ORF">TcWFU_004846</name>
</gene>
<accession>A0ABR4Q3M2</accession>
<dbReference type="Proteomes" id="UP001651158">
    <property type="component" value="Unassembled WGS sequence"/>
</dbReference>
<feature type="region of interest" description="Disordered" evidence="1">
    <location>
        <begin position="68"/>
        <end position="88"/>
    </location>
</feature>
<comment type="caution">
    <text evidence="2">The sequence shown here is derived from an EMBL/GenBank/DDBJ whole genome shotgun (WGS) entry which is preliminary data.</text>
</comment>
<reference evidence="2 3" key="1">
    <citation type="journal article" date="2022" name="Front. Cell. Infect. Microbiol.">
        <title>The Genomes of Two Strains of Taenia crassiceps the Animal Model for the Study of Human Cysticercosis.</title>
        <authorList>
            <person name="Bobes R.J."/>
            <person name="Estrada K."/>
            <person name="Rios-Valencia D.G."/>
            <person name="Calderon-Gallegos A."/>
            <person name="de la Torre P."/>
            <person name="Carrero J.C."/>
            <person name="Sanchez-Flores A."/>
            <person name="Laclette J.P."/>
        </authorList>
    </citation>
    <scope>NUCLEOTIDE SEQUENCE [LARGE SCALE GENOMIC DNA]</scope>
    <source>
        <strain evidence="2">WFUcys</strain>
    </source>
</reference>
<name>A0ABR4Q3M2_9CEST</name>
<organism evidence="2 3">
    <name type="scientific">Taenia crassiceps</name>
    <dbReference type="NCBI Taxonomy" id="6207"/>
    <lineage>
        <taxon>Eukaryota</taxon>
        <taxon>Metazoa</taxon>
        <taxon>Spiralia</taxon>
        <taxon>Lophotrochozoa</taxon>
        <taxon>Platyhelminthes</taxon>
        <taxon>Cestoda</taxon>
        <taxon>Eucestoda</taxon>
        <taxon>Cyclophyllidea</taxon>
        <taxon>Taeniidae</taxon>
        <taxon>Taenia</taxon>
    </lineage>
</organism>
<dbReference type="EMBL" id="JAKROA010000013">
    <property type="protein sequence ID" value="KAL5104268.1"/>
    <property type="molecule type" value="Genomic_DNA"/>
</dbReference>
<keyword evidence="3" id="KW-1185">Reference proteome</keyword>
<proteinExistence type="predicted"/>
<evidence type="ECO:0000313" key="3">
    <source>
        <dbReference type="Proteomes" id="UP001651158"/>
    </source>
</evidence>
<evidence type="ECO:0000313" key="2">
    <source>
        <dbReference type="EMBL" id="KAL5104268.1"/>
    </source>
</evidence>
<sequence>MCRHTEAVICSATSADDVVTNKDYPFSSAERLLASLPPCNSINYCNDDGEMMVESTLLSFDSFGKDPEGDVASHQCSPLGSPHSSSPPPWQLLPLQLSHSETPVELELASPIVSPFLSSLYAWCYTNVKTLKDHLTRYHRHYDGVYQEANAVLDGH</sequence>
<protein>
    <submittedName>
        <fullName evidence="2">Uncharacterized protein</fullName>
    </submittedName>
</protein>